<protein>
    <submittedName>
        <fullName evidence="2">Pyridoxal-5'-phosphate-dependent protein beta subunit</fullName>
    </submittedName>
</protein>
<evidence type="ECO:0000259" key="1">
    <source>
        <dbReference type="Pfam" id="PF00291"/>
    </source>
</evidence>
<proteinExistence type="predicted"/>
<dbReference type="AlphaFoldDB" id="A8M9U5"/>
<dbReference type="Pfam" id="PF00291">
    <property type="entry name" value="PALP"/>
    <property type="match status" value="1"/>
</dbReference>
<dbReference type="SUPFAM" id="SSF53686">
    <property type="entry name" value="Tryptophan synthase beta subunit-like PLP-dependent enzymes"/>
    <property type="match status" value="1"/>
</dbReference>
<dbReference type="InterPro" id="IPR001926">
    <property type="entry name" value="TrpB-like_PALP"/>
</dbReference>
<organism evidence="2 3">
    <name type="scientific">Caldivirga maquilingensis (strain ATCC 700844 / DSM 13496 / JCM 10307 / IC-167)</name>
    <dbReference type="NCBI Taxonomy" id="397948"/>
    <lineage>
        <taxon>Archaea</taxon>
        <taxon>Thermoproteota</taxon>
        <taxon>Thermoprotei</taxon>
        <taxon>Thermoproteales</taxon>
        <taxon>Thermoproteaceae</taxon>
        <taxon>Caldivirga</taxon>
    </lineage>
</organism>
<evidence type="ECO:0000313" key="2">
    <source>
        <dbReference type="EMBL" id="ABW02416.1"/>
    </source>
</evidence>
<dbReference type="STRING" id="397948.Cmaq_1593"/>
<dbReference type="Proteomes" id="UP000001137">
    <property type="component" value="Chromosome"/>
</dbReference>
<dbReference type="GeneID" id="5709946"/>
<evidence type="ECO:0000313" key="3">
    <source>
        <dbReference type="Proteomes" id="UP000001137"/>
    </source>
</evidence>
<dbReference type="Gene3D" id="3.40.50.1100">
    <property type="match status" value="2"/>
</dbReference>
<keyword evidence="3" id="KW-1185">Reference proteome</keyword>
<dbReference type="KEGG" id="cma:Cmaq_1593"/>
<dbReference type="RefSeq" id="WP_012186635.1">
    <property type="nucleotide sequence ID" value="NC_009954.1"/>
</dbReference>
<gene>
    <name evidence="2" type="ordered locus">Cmaq_1593</name>
</gene>
<name>A8M9U5_CALMQ</name>
<feature type="domain" description="Tryptophan synthase beta chain-like PALP" evidence="1">
    <location>
        <begin position="10"/>
        <end position="261"/>
    </location>
</feature>
<dbReference type="HOGENOM" id="CLU_021018_1_0_2"/>
<dbReference type="InterPro" id="IPR050214">
    <property type="entry name" value="Cys_Synth/Cystath_Beta-Synth"/>
</dbReference>
<reference evidence="2 3" key="1">
    <citation type="submission" date="2007-10" db="EMBL/GenBank/DDBJ databases">
        <title>Complete sequence of Caldivirga maquilingensis IC-167.</title>
        <authorList>
            <consortium name="US DOE Joint Genome Institute"/>
            <person name="Copeland A."/>
            <person name="Lucas S."/>
            <person name="Lapidus A."/>
            <person name="Barry K."/>
            <person name="Glavina del Rio T."/>
            <person name="Dalin E."/>
            <person name="Tice H."/>
            <person name="Pitluck S."/>
            <person name="Saunders E."/>
            <person name="Brettin T."/>
            <person name="Bruce D."/>
            <person name="Detter J.C."/>
            <person name="Han C."/>
            <person name="Schmutz J."/>
            <person name="Larimer F."/>
            <person name="Land M."/>
            <person name="Hauser L."/>
            <person name="Kyrpides N."/>
            <person name="Ivanova N."/>
            <person name="Biddle J.F."/>
            <person name="Zhang Z."/>
            <person name="Fitz-Gibbon S.T."/>
            <person name="Lowe T.M."/>
            <person name="Saltikov C."/>
            <person name="House C.H."/>
            <person name="Richardson P."/>
        </authorList>
    </citation>
    <scope>NUCLEOTIDE SEQUENCE [LARGE SCALE GENOMIC DNA]</scope>
    <source>
        <strain evidence="3">ATCC 700844 / DSM 13496 / JCM 10307 / IC-167</strain>
    </source>
</reference>
<dbReference type="EMBL" id="CP000852">
    <property type="protein sequence ID" value="ABW02416.1"/>
    <property type="molecule type" value="Genomic_DNA"/>
</dbReference>
<dbReference type="InterPro" id="IPR036052">
    <property type="entry name" value="TrpB-like_PALP_sf"/>
</dbReference>
<accession>A8M9U5</accession>
<dbReference type="PANTHER" id="PTHR10314">
    <property type="entry name" value="CYSTATHIONINE BETA-SYNTHASE"/>
    <property type="match status" value="1"/>
</dbReference>
<dbReference type="eggNOG" id="arCOG01430">
    <property type="taxonomic scope" value="Archaea"/>
</dbReference>
<sequence>MFNSLEELVTGVWPTPLLKLNLFKQRNVWAKLEFMNPLTHSIKDRTALGLIKSLGNVDKGVIEVSSGNLAVALASILRARGIDYIAYVPSGSPRSFKVMLKLMGVKVVEREGNTSSILPEVINEAKKLGLSHPNQFSNPANYMIHYNTTAREIDEQCRLAGFKPKYIIGAVGTAGHMTGISMYFKEKYGNDVKVIAVQPSVNSTIPGIKRINGNNPFSELLKVDQVIDVSREQALIGVVKVARSDGLLIGLSSGAVAYAAMSLNVNDAVLIFPDDAWKYIDELDYELTQVD</sequence>